<sequence length="340" mass="36514">MHVFLYEWITGGGLIGEPGPLPPSLLQEGTAMARALAADFAKLPHCRVSLLRDVRLDTLAYPGCDVIDVQSIGEWHEEFDRLAGAADWSLAVAPEFDQILERTTQQIAAAGGRTLNAPQEFTALAANKQLTAERWQHAGVPTPRGVILAEGETSLPIDFTYPAVLKPVDGAGSQDVCLVASHRDEPPPYAWARRLEEFRPGRPASVAALCNEAIVTMLPACTQRLSNDSRLAYLGGALMAEPALAERASLLARRALAALPPARGFVGVDLVLGSDANGDDDVVIEVNPRVTTSYVGLRQAIDQNLAEALLHAVTGEPVKITIRNPHVEFAADGATWVNRR</sequence>
<dbReference type="SUPFAM" id="SSF56059">
    <property type="entry name" value="Glutathione synthetase ATP-binding domain-like"/>
    <property type="match status" value="1"/>
</dbReference>
<dbReference type="InterPro" id="IPR003806">
    <property type="entry name" value="ATP-grasp_PylC-type"/>
</dbReference>
<dbReference type="KEGG" id="llh:I41_29940"/>
<name>A0A517TZK8_9BACT</name>
<keyword evidence="3" id="KW-0456">Lyase</keyword>
<evidence type="ECO:0000313" key="3">
    <source>
        <dbReference type="EMBL" id="QDT73803.1"/>
    </source>
</evidence>
<feature type="domain" description="ATP-grasp" evidence="2">
    <location>
        <begin position="132"/>
        <end position="314"/>
    </location>
</feature>
<accession>A0A517TZK8</accession>
<dbReference type="EMBL" id="CP036339">
    <property type="protein sequence ID" value="QDT73803.1"/>
    <property type="molecule type" value="Genomic_DNA"/>
</dbReference>
<reference evidence="3 4" key="1">
    <citation type="submission" date="2019-02" db="EMBL/GenBank/DDBJ databases">
        <title>Deep-cultivation of Planctomycetes and their phenomic and genomic characterization uncovers novel biology.</title>
        <authorList>
            <person name="Wiegand S."/>
            <person name="Jogler M."/>
            <person name="Boedeker C."/>
            <person name="Pinto D."/>
            <person name="Vollmers J."/>
            <person name="Rivas-Marin E."/>
            <person name="Kohn T."/>
            <person name="Peeters S.H."/>
            <person name="Heuer A."/>
            <person name="Rast P."/>
            <person name="Oberbeckmann S."/>
            <person name="Bunk B."/>
            <person name="Jeske O."/>
            <person name="Meyerdierks A."/>
            <person name="Storesund J.E."/>
            <person name="Kallscheuer N."/>
            <person name="Luecker S."/>
            <person name="Lage O.M."/>
            <person name="Pohl T."/>
            <person name="Merkel B.J."/>
            <person name="Hornburger P."/>
            <person name="Mueller R.-W."/>
            <person name="Bruemmer F."/>
            <person name="Labrenz M."/>
            <person name="Spormann A.M."/>
            <person name="Op den Camp H."/>
            <person name="Overmann J."/>
            <person name="Amann R."/>
            <person name="Jetten M.S.M."/>
            <person name="Mascher T."/>
            <person name="Medema M.H."/>
            <person name="Devos D.P."/>
            <person name="Kaster A.-K."/>
            <person name="Ovreas L."/>
            <person name="Rohde M."/>
            <person name="Galperin M.Y."/>
            <person name="Jogler C."/>
        </authorList>
    </citation>
    <scope>NUCLEOTIDE SEQUENCE [LARGE SCALE GENOMIC DNA]</scope>
    <source>
        <strain evidence="3 4">I41</strain>
    </source>
</reference>
<evidence type="ECO:0000259" key="2">
    <source>
        <dbReference type="PROSITE" id="PS50975"/>
    </source>
</evidence>
<dbReference type="AlphaFoldDB" id="A0A517TZK8"/>
<dbReference type="GO" id="GO:0005524">
    <property type="term" value="F:ATP binding"/>
    <property type="evidence" value="ECO:0007669"/>
    <property type="project" value="UniProtKB-UniRule"/>
</dbReference>
<keyword evidence="1" id="KW-0067">ATP-binding</keyword>
<dbReference type="PIRSF" id="PIRSF016766">
    <property type="entry name" value="UCP016766_ATPgrasp"/>
    <property type="match status" value="1"/>
</dbReference>
<protein>
    <submittedName>
        <fullName evidence="3">Argininosuccinate lyase</fullName>
    </submittedName>
</protein>
<dbReference type="Proteomes" id="UP000317909">
    <property type="component" value="Chromosome"/>
</dbReference>
<organism evidence="3 4">
    <name type="scientific">Lacipirellula limnantheis</name>
    <dbReference type="NCBI Taxonomy" id="2528024"/>
    <lineage>
        <taxon>Bacteria</taxon>
        <taxon>Pseudomonadati</taxon>
        <taxon>Planctomycetota</taxon>
        <taxon>Planctomycetia</taxon>
        <taxon>Pirellulales</taxon>
        <taxon>Lacipirellulaceae</taxon>
        <taxon>Lacipirellula</taxon>
    </lineage>
</organism>
<dbReference type="Pfam" id="PF18301">
    <property type="entry name" value="preATP-grasp_3"/>
    <property type="match status" value="1"/>
</dbReference>
<dbReference type="InterPro" id="IPR024710">
    <property type="entry name" value="MfnD"/>
</dbReference>
<dbReference type="Gene3D" id="3.40.50.11770">
    <property type="match status" value="1"/>
</dbReference>
<dbReference type="InterPro" id="IPR040803">
    <property type="entry name" value="MfnD_preATP-grasp"/>
</dbReference>
<gene>
    <name evidence="3" type="ORF">I41_29940</name>
</gene>
<keyword evidence="1" id="KW-0547">Nucleotide-binding</keyword>
<evidence type="ECO:0000313" key="4">
    <source>
        <dbReference type="Proteomes" id="UP000317909"/>
    </source>
</evidence>
<keyword evidence="4" id="KW-1185">Reference proteome</keyword>
<proteinExistence type="predicted"/>
<dbReference type="Gene3D" id="3.30.470.20">
    <property type="entry name" value="ATP-grasp fold, B domain"/>
    <property type="match status" value="1"/>
</dbReference>
<dbReference type="RefSeq" id="WP_168206911.1">
    <property type="nucleotide sequence ID" value="NZ_CP036339.1"/>
</dbReference>
<dbReference type="GO" id="GO:0016829">
    <property type="term" value="F:lyase activity"/>
    <property type="evidence" value="ECO:0007669"/>
    <property type="project" value="UniProtKB-KW"/>
</dbReference>
<dbReference type="Pfam" id="PF02655">
    <property type="entry name" value="ATP-grasp_3"/>
    <property type="match status" value="1"/>
</dbReference>
<dbReference type="GO" id="GO:0046872">
    <property type="term" value="F:metal ion binding"/>
    <property type="evidence" value="ECO:0007669"/>
    <property type="project" value="InterPro"/>
</dbReference>
<dbReference type="PROSITE" id="PS50975">
    <property type="entry name" value="ATP_GRASP"/>
    <property type="match status" value="1"/>
</dbReference>
<dbReference type="InterPro" id="IPR011761">
    <property type="entry name" value="ATP-grasp"/>
</dbReference>
<evidence type="ECO:0000256" key="1">
    <source>
        <dbReference type="PROSITE-ProRule" id="PRU00409"/>
    </source>
</evidence>